<sequence length="233" mass="27373">MNALIIMTRIPVPCKTKTRLMKILTGQQCADIHKCFLKDVFNMCKYLKESMDIYVTYSDEGNFSIIESLVPSFARVFPQKGKDIGQRMENAVGEVLKKGYEKVVLIGSDIPEIQIKDILRAFDILEYKDLCFGPTFDGGYYLVGMKKLNKIVFKGDIKWGDKSVFYSTMDLLNKENLTVDFTEKYEDIDTKEDLKNLIYRLNYKLYKYDIIPKNTKKYLENWWRDEDAERYID</sequence>
<evidence type="ECO:0000313" key="6">
    <source>
        <dbReference type="Proteomes" id="UP000032250"/>
    </source>
</evidence>
<dbReference type="HOGENOM" id="CLU_075662_2_0_9"/>
<dbReference type="EMBL" id="JXSU01000007">
    <property type="protein sequence ID" value="KIS24424.1"/>
    <property type="molecule type" value="Genomic_DNA"/>
</dbReference>
<accession>A0A0D1AMQ4</accession>
<dbReference type="RefSeq" id="WP_003484560.1">
    <property type="nucleotide sequence ID" value="NZ_JXSU01000007.1"/>
</dbReference>
<dbReference type="Pfam" id="PF09837">
    <property type="entry name" value="DUF2064"/>
    <property type="match status" value="1"/>
</dbReference>
<dbReference type="SUPFAM" id="SSF53448">
    <property type="entry name" value="Nucleotide-diphospho-sugar transferases"/>
    <property type="match status" value="1"/>
</dbReference>
<dbReference type="GO" id="GO:0005525">
    <property type="term" value="F:GTP binding"/>
    <property type="evidence" value="ECO:0007669"/>
    <property type="project" value="UniProtKB-KW"/>
</dbReference>
<keyword evidence="2" id="KW-0548">Nucleotidyltransferase</keyword>
<dbReference type="OrthoDB" id="9810303at2"/>
<dbReference type="Gene3D" id="3.90.550.10">
    <property type="entry name" value="Spore Coat Polysaccharide Biosynthesis Protein SpsA, Chain A"/>
    <property type="match status" value="1"/>
</dbReference>
<dbReference type="PANTHER" id="PTHR40392:SF1">
    <property type="entry name" value="2-PHOSPHO-L-LACTATE GUANYLYLTRANSFERASE"/>
    <property type="match status" value="1"/>
</dbReference>
<keyword evidence="4" id="KW-0342">GTP-binding</keyword>
<evidence type="ECO:0000256" key="3">
    <source>
        <dbReference type="ARBA" id="ARBA00022741"/>
    </source>
</evidence>
<reference evidence="5 6" key="1">
    <citation type="submission" date="2014-06" db="EMBL/GenBank/DDBJ databases">
        <title>Genome characterization of distinct group I Clostridium botulinum lineages.</title>
        <authorList>
            <person name="Giordani F."/>
            <person name="Anselmo A."/>
            <person name="Fillo S."/>
            <person name="Palozzi A.M."/>
            <person name="Fortunato A."/>
            <person name="Gentile B."/>
            <person name="Ciammaruconi A."/>
            <person name="Anniballi F."/>
            <person name="De Medici D."/>
            <person name="Lista F."/>
        </authorList>
    </citation>
    <scope>NUCLEOTIDE SEQUENCE [LARGE SCALE GENOMIC DNA]</scope>
    <source>
        <strain evidence="5 6">B2 450</strain>
    </source>
</reference>
<comment type="caution">
    <text evidence="5">The sequence shown here is derived from an EMBL/GenBank/DDBJ whole genome shotgun (WGS) entry which is preliminary data.</text>
</comment>
<name>A0A0D1AMQ4_CLOBO</name>
<dbReference type="GO" id="GO:0043814">
    <property type="term" value="F:phospholactate guanylyltransferase activity"/>
    <property type="evidence" value="ECO:0007669"/>
    <property type="project" value="InterPro"/>
</dbReference>
<dbReference type="InterPro" id="IPR002835">
    <property type="entry name" value="CofC"/>
</dbReference>
<dbReference type="Proteomes" id="UP000032250">
    <property type="component" value="Unassembled WGS sequence"/>
</dbReference>
<gene>
    <name evidence="5" type="ORF">N495_12865</name>
</gene>
<dbReference type="AlphaFoldDB" id="A0A0D1AMQ4"/>
<evidence type="ECO:0000313" key="5">
    <source>
        <dbReference type="EMBL" id="KIS24424.1"/>
    </source>
</evidence>
<organism evidence="5 6">
    <name type="scientific">Clostridium botulinum B2 450</name>
    <dbReference type="NCBI Taxonomy" id="1379739"/>
    <lineage>
        <taxon>Bacteria</taxon>
        <taxon>Bacillati</taxon>
        <taxon>Bacillota</taxon>
        <taxon>Clostridia</taxon>
        <taxon>Eubacteriales</taxon>
        <taxon>Clostridiaceae</taxon>
        <taxon>Clostridium</taxon>
    </lineage>
</organism>
<protein>
    <submittedName>
        <fullName evidence="5">Glycosyltransferase</fullName>
    </submittedName>
</protein>
<keyword evidence="1 5" id="KW-0808">Transferase</keyword>
<keyword evidence="3" id="KW-0547">Nucleotide-binding</keyword>
<evidence type="ECO:0000256" key="1">
    <source>
        <dbReference type="ARBA" id="ARBA00022679"/>
    </source>
</evidence>
<dbReference type="InterPro" id="IPR018641">
    <property type="entry name" value="Trfase_1_rSAM/seldom-assoc"/>
</dbReference>
<evidence type="ECO:0000256" key="4">
    <source>
        <dbReference type="ARBA" id="ARBA00023134"/>
    </source>
</evidence>
<dbReference type="InterPro" id="IPR029044">
    <property type="entry name" value="Nucleotide-diphossugar_trans"/>
</dbReference>
<evidence type="ECO:0000256" key="2">
    <source>
        <dbReference type="ARBA" id="ARBA00022695"/>
    </source>
</evidence>
<dbReference type="PANTHER" id="PTHR40392">
    <property type="entry name" value="2-PHOSPHO-L-LACTATE GUANYLYLTRANSFERASE"/>
    <property type="match status" value="1"/>
</dbReference>
<dbReference type="PATRIC" id="fig|1379739.3.peg.2958"/>
<proteinExistence type="predicted"/>
<dbReference type="NCBIfam" id="TIGR04282">
    <property type="entry name" value="glyco_like_cofC"/>
    <property type="match status" value="1"/>
</dbReference>